<evidence type="ECO:0000259" key="2">
    <source>
        <dbReference type="Pfam" id="PF14321"/>
    </source>
</evidence>
<dbReference type="RefSeq" id="WP_092656526.1">
    <property type="nucleotide sequence ID" value="NZ_FOCX01000001.1"/>
</dbReference>
<name>A0A1H8CXE3_9EURY</name>
<accession>A0A1H8CXE3</accession>
<evidence type="ECO:0000313" key="3">
    <source>
        <dbReference type="EMBL" id="SEM99569.1"/>
    </source>
</evidence>
<dbReference type="Pfam" id="PF14321">
    <property type="entry name" value="DUF4382"/>
    <property type="match status" value="1"/>
</dbReference>
<evidence type="ECO:0000313" key="4">
    <source>
        <dbReference type="Proteomes" id="UP000198775"/>
    </source>
</evidence>
<gene>
    <name evidence="3" type="ORF">SAMN05216388_1001107</name>
</gene>
<dbReference type="OrthoDB" id="187789at2157"/>
<dbReference type="Proteomes" id="UP000198775">
    <property type="component" value="Unassembled WGS sequence"/>
</dbReference>
<feature type="domain" description="DUF4382" evidence="2">
    <location>
        <begin position="30"/>
        <end position="184"/>
    </location>
</feature>
<dbReference type="AlphaFoldDB" id="A0A1H8CXE3"/>
<organism evidence="3 4">
    <name type="scientific">Halorientalis persicus</name>
    <dbReference type="NCBI Taxonomy" id="1367881"/>
    <lineage>
        <taxon>Archaea</taxon>
        <taxon>Methanobacteriati</taxon>
        <taxon>Methanobacteriota</taxon>
        <taxon>Stenosarchaea group</taxon>
        <taxon>Halobacteria</taxon>
        <taxon>Halobacteriales</taxon>
        <taxon>Haloarculaceae</taxon>
        <taxon>Halorientalis</taxon>
    </lineage>
</organism>
<evidence type="ECO:0000256" key="1">
    <source>
        <dbReference type="SAM" id="MobiDB-lite"/>
    </source>
</evidence>
<dbReference type="EMBL" id="FOCX01000001">
    <property type="protein sequence ID" value="SEM99569.1"/>
    <property type="molecule type" value="Genomic_DNA"/>
</dbReference>
<dbReference type="PROSITE" id="PS51257">
    <property type="entry name" value="PROKAR_LIPOPROTEIN"/>
    <property type="match status" value="1"/>
</dbReference>
<feature type="region of interest" description="Disordered" evidence="1">
    <location>
        <begin position="62"/>
        <end position="83"/>
    </location>
</feature>
<dbReference type="InterPro" id="IPR025491">
    <property type="entry name" value="DUF4382"/>
</dbReference>
<reference evidence="4" key="1">
    <citation type="submission" date="2016-10" db="EMBL/GenBank/DDBJ databases">
        <authorList>
            <person name="Varghese N."/>
            <person name="Submissions S."/>
        </authorList>
    </citation>
    <scope>NUCLEOTIDE SEQUENCE [LARGE SCALE GENOMIC DNA]</scope>
    <source>
        <strain evidence="4">IBRC-M 10043</strain>
    </source>
</reference>
<proteinExistence type="predicted"/>
<feature type="compositionally biased region" description="Low complexity" evidence="1">
    <location>
        <begin position="69"/>
        <end position="78"/>
    </location>
</feature>
<keyword evidence="4" id="KW-1185">Reference proteome</keyword>
<protein>
    <recommendedName>
        <fullName evidence="2">DUF4382 domain-containing protein</fullName>
    </recommendedName>
</protein>
<sequence length="204" mass="21426">MDRRRFLETTGLAAVGIAVAGCSGGGGTETGTLATSVTDQPSDIDDFETLVLRLTALRTTRADGETDADGTATATGTASDEDGAERTIDIEDTEVDLTELADGDTSLIDETELETGEYAYLKLVVGEVVDATLTDGGEATVRTPGNAPLKFNAQFEIRANQRTTFLADFTPVKQGRSGRYLIKPVADGVEVSYEDESTAATTTA</sequence>